<accession>A0A819S1J5</accession>
<comment type="caution">
    <text evidence="2">The sequence shown here is derived from an EMBL/GenBank/DDBJ whole genome shotgun (WGS) entry which is preliminary data.</text>
</comment>
<protein>
    <submittedName>
        <fullName evidence="2">Uncharacterized protein</fullName>
    </submittedName>
</protein>
<feature type="non-terminal residue" evidence="2">
    <location>
        <position position="44"/>
    </location>
</feature>
<feature type="region of interest" description="Disordered" evidence="1">
    <location>
        <begin position="19"/>
        <end position="44"/>
    </location>
</feature>
<proteinExistence type="predicted"/>
<dbReference type="AlphaFoldDB" id="A0A819S1J5"/>
<evidence type="ECO:0000313" key="2">
    <source>
        <dbReference type="EMBL" id="CAF4045990.1"/>
    </source>
</evidence>
<gene>
    <name evidence="2" type="ORF">OTI717_LOCUS31387</name>
</gene>
<sequence length="44" mass="5416">MKCNALYYLNEYWKRGQFPTHNRHQQEGGQQQRLPRFIDHNGVR</sequence>
<reference evidence="2" key="1">
    <citation type="submission" date="2021-02" db="EMBL/GenBank/DDBJ databases">
        <authorList>
            <person name="Nowell W R."/>
        </authorList>
    </citation>
    <scope>NUCLEOTIDE SEQUENCE</scope>
</reference>
<dbReference type="EMBL" id="CAJOAX010008955">
    <property type="protein sequence ID" value="CAF4045990.1"/>
    <property type="molecule type" value="Genomic_DNA"/>
</dbReference>
<name>A0A819S1J5_9BILA</name>
<evidence type="ECO:0000313" key="3">
    <source>
        <dbReference type="Proteomes" id="UP000663823"/>
    </source>
</evidence>
<organism evidence="2 3">
    <name type="scientific">Rotaria sordida</name>
    <dbReference type="NCBI Taxonomy" id="392033"/>
    <lineage>
        <taxon>Eukaryota</taxon>
        <taxon>Metazoa</taxon>
        <taxon>Spiralia</taxon>
        <taxon>Gnathifera</taxon>
        <taxon>Rotifera</taxon>
        <taxon>Eurotatoria</taxon>
        <taxon>Bdelloidea</taxon>
        <taxon>Philodinida</taxon>
        <taxon>Philodinidae</taxon>
        <taxon>Rotaria</taxon>
    </lineage>
</organism>
<dbReference type="Proteomes" id="UP000663823">
    <property type="component" value="Unassembled WGS sequence"/>
</dbReference>
<evidence type="ECO:0000256" key="1">
    <source>
        <dbReference type="SAM" id="MobiDB-lite"/>
    </source>
</evidence>